<feature type="domain" description="Glycosyltransferase subfamily 4-like N-terminal" evidence="4">
    <location>
        <begin position="42"/>
        <end position="163"/>
    </location>
</feature>
<dbReference type="EC" id="2.4.-.-" evidence="5"/>
<gene>
    <name evidence="5" type="ORF">ACFQ03_14250</name>
</gene>
<feature type="domain" description="Glycosyl transferase family 1" evidence="3">
    <location>
        <begin position="565"/>
        <end position="725"/>
    </location>
</feature>
<feature type="domain" description="Glycosyl transferase family 1" evidence="3">
    <location>
        <begin position="184"/>
        <end position="338"/>
    </location>
</feature>
<dbReference type="Proteomes" id="UP001597120">
    <property type="component" value="Unassembled WGS sequence"/>
</dbReference>
<protein>
    <submittedName>
        <fullName evidence="5">Glycosyltransferase</fullName>
        <ecNumber evidence="5">2.4.-.-</ecNumber>
    </submittedName>
</protein>
<keyword evidence="1 5" id="KW-0808">Transferase</keyword>
<keyword evidence="6" id="KW-1185">Reference proteome</keyword>
<dbReference type="PANTHER" id="PTHR46401:SF2">
    <property type="entry name" value="GLYCOSYLTRANSFERASE WBBK-RELATED"/>
    <property type="match status" value="1"/>
</dbReference>
<dbReference type="InterPro" id="IPR028098">
    <property type="entry name" value="Glyco_trans_4-like_N"/>
</dbReference>
<organism evidence="5 6">
    <name type="scientific">Paenibacillus residui</name>
    <dbReference type="NCBI Taxonomy" id="629724"/>
    <lineage>
        <taxon>Bacteria</taxon>
        <taxon>Bacillati</taxon>
        <taxon>Bacillota</taxon>
        <taxon>Bacilli</taxon>
        <taxon>Bacillales</taxon>
        <taxon>Paenibacillaceae</taxon>
        <taxon>Paenibacillus</taxon>
    </lineage>
</organism>
<evidence type="ECO:0000259" key="3">
    <source>
        <dbReference type="Pfam" id="PF00534"/>
    </source>
</evidence>
<dbReference type="InterPro" id="IPR001296">
    <property type="entry name" value="Glyco_trans_1"/>
</dbReference>
<keyword evidence="5" id="KW-0328">Glycosyltransferase</keyword>
<evidence type="ECO:0000259" key="4">
    <source>
        <dbReference type="Pfam" id="PF13439"/>
    </source>
</evidence>
<dbReference type="GO" id="GO:0016757">
    <property type="term" value="F:glycosyltransferase activity"/>
    <property type="evidence" value="ECO:0007669"/>
    <property type="project" value="UniProtKB-KW"/>
</dbReference>
<dbReference type="CDD" id="cd03809">
    <property type="entry name" value="GT4_MtfB-like"/>
    <property type="match status" value="1"/>
</dbReference>
<dbReference type="Pfam" id="PF00534">
    <property type="entry name" value="Glycos_transf_1"/>
    <property type="match status" value="2"/>
</dbReference>
<proteinExistence type="predicted"/>
<evidence type="ECO:0000313" key="6">
    <source>
        <dbReference type="Proteomes" id="UP001597120"/>
    </source>
</evidence>
<name>A0ABW3DDC8_9BACL</name>
<dbReference type="SUPFAM" id="SSF53756">
    <property type="entry name" value="UDP-Glycosyltransferase/glycogen phosphorylase"/>
    <property type="match status" value="2"/>
</dbReference>
<dbReference type="Gene3D" id="2.60.120.970">
    <property type="match status" value="1"/>
</dbReference>
<feature type="region of interest" description="Disordered" evidence="2">
    <location>
        <begin position="770"/>
        <end position="812"/>
    </location>
</feature>
<dbReference type="RefSeq" id="WP_379288930.1">
    <property type="nucleotide sequence ID" value="NZ_JBHTIU010000043.1"/>
</dbReference>
<dbReference type="EMBL" id="JBHTIU010000043">
    <property type="protein sequence ID" value="MFD0870318.1"/>
    <property type="molecule type" value="Genomic_DNA"/>
</dbReference>
<sequence length="929" mass="105200">MNIAFDMSFVQGVSNYRGIGRYSKNLIEHVSILGKDLSFFYFYPDINNGPDALKSQLQKFLRHNQIELFHILSPFEYKNQAMMNREWYGKTKLAVTLYDIIPHLYKDQYLHNEGFEAFYYRVIEFIKSCDVILAISETTKQDAVQHLGMDPNKIVTIMGGIDSRFKVLPAVNRAELLARYGIVKPYVMCTGGMDFRKNMSRLIEGFSIANRQLNHAYQLVLCCSVTPEDRQQLMEIAQRSGVAEDIVITGFVPDNEITDLYNAAEVFAFPSLYEGLGFPVLEAMACGAPVLTSNCSSLAEIAGDAARLVNPHYSSDIGAGLYELFTQPAMRAELQQRGFRQAAGFRWETVAGKVIASYKQLIRRKIAIFTPLPPIRSGIADYMESILPLLARNYDCDFYVDDDYAPNIPPGPTVRIYNHRLFHDRAQDYDAVIYQMGNSGFHIYMIPYLRVYSGIVVLHDLNLHAMSIEWTLSKDDVETYTHVLSSHYGQSAKHVAAAIRNGQIERPHEQIVINKYFLNKAKEVIVHSRYCKDSLNSDGVRNVRVTRLPAKAAAVPDRTSCAGGNKFVFASFGYATPHKQIETAIRAFGRLVCQGITNIEYRLVGPIDPQFLRQVRSLIREERLESYVKVLGHVDDAAYQRHLSETDAAINLRYPTYGESSASLLDILSSGIPAIISNIGAFSEFPEETAVKLPPVPDDDTTLAEAMLRLYKDEALRAKLSQHARVYVAQHHSAEEYIRQLGEAIENTAKQRLRDIPTILWPLEEEFVDEEEPAFSEPQPPVPVQTETVPPEAPAEAADPPASTIRLSPNRMKQRRLRRRTVTYCSFELPALPQETRIDRAVLTLPLARPARRVAVHRIRRSWSERSARLRKPLVYRKPIFSARGQRGTVQWDCTPLVHLWMANPDKNHGICVPLHTHPHLELILGTEG</sequence>
<reference evidence="6" key="1">
    <citation type="journal article" date="2019" name="Int. J. Syst. Evol. Microbiol.">
        <title>The Global Catalogue of Microorganisms (GCM) 10K type strain sequencing project: providing services to taxonomists for standard genome sequencing and annotation.</title>
        <authorList>
            <consortium name="The Broad Institute Genomics Platform"/>
            <consortium name="The Broad Institute Genome Sequencing Center for Infectious Disease"/>
            <person name="Wu L."/>
            <person name="Ma J."/>
        </authorList>
    </citation>
    <scope>NUCLEOTIDE SEQUENCE [LARGE SCALE GENOMIC DNA]</scope>
    <source>
        <strain evidence="6">CCUG 57263</strain>
    </source>
</reference>
<dbReference type="Gene3D" id="3.40.50.2000">
    <property type="entry name" value="Glycogen Phosphorylase B"/>
    <property type="match status" value="3"/>
</dbReference>
<accession>A0ABW3DDC8</accession>
<dbReference type="PANTHER" id="PTHR46401">
    <property type="entry name" value="GLYCOSYLTRANSFERASE WBBK-RELATED"/>
    <property type="match status" value="1"/>
</dbReference>
<dbReference type="Pfam" id="PF13439">
    <property type="entry name" value="Glyco_transf_4"/>
    <property type="match status" value="1"/>
</dbReference>
<evidence type="ECO:0000256" key="2">
    <source>
        <dbReference type="SAM" id="MobiDB-lite"/>
    </source>
</evidence>
<dbReference type="CDD" id="cd03801">
    <property type="entry name" value="GT4_PimA-like"/>
    <property type="match status" value="1"/>
</dbReference>
<evidence type="ECO:0000313" key="5">
    <source>
        <dbReference type="EMBL" id="MFD0870318.1"/>
    </source>
</evidence>
<evidence type="ECO:0000256" key="1">
    <source>
        <dbReference type="ARBA" id="ARBA00022679"/>
    </source>
</evidence>
<feature type="compositionally biased region" description="Low complexity" evidence="2">
    <location>
        <begin position="784"/>
        <end position="802"/>
    </location>
</feature>
<comment type="caution">
    <text evidence="5">The sequence shown here is derived from an EMBL/GenBank/DDBJ whole genome shotgun (WGS) entry which is preliminary data.</text>
</comment>